<evidence type="ECO:0000256" key="15">
    <source>
        <dbReference type="ARBA" id="ARBA00023170"/>
    </source>
</evidence>
<dbReference type="InterPro" id="IPR001245">
    <property type="entry name" value="Ser-Thr/Tyr_kinase_cat_dom"/>
</dbReference>
<keyword evidence="11 22" id="KW-0418">Kinase</keyword>
<evidence type="ECO:0000256" key="8">
    <source>
        <dbReference type="ARBA" id="ARBA00022729"/>
    </source>
</evidence>
<dbReference type="InterPro" id="IPR017441">
    <property type="entry name" value="Protein_kinase_ATP_BS"/>
</dbReference>
<evidence type="ECO:0000313" key="23">
    <source>
        <dbReference type="Proteomes" id="UP000245207"/>
    </source>
</evidence>
<dbReference type="FunFam" id="1.10.510.10:FF:000146">
    <property type="entry name" value="LRR receptor-like serine/threonine-protein kinase IOS1"/>
    <property type="match status" value="1"/>
</dbReference>
<keyword evidence="4" id="KW-0597">Phosphoprotein</keyword>
<feature type="binding site" evidence="18">
    <location>
        <position position="605"/>
    </location>
    <ligand>
        <name>ATP</name>
        <dbReference type="ChEBI" id="CHEBI:30616"/>
    </ligand>
</feature>
<evidence type="ECO:0000259" key="21">
    <source>
        <dbReference type="PROSITE" id="PS50011"/>
    </source>
</evidence>
<keyword evidence="23" id="KW-1185">Reference proteome</keyword>
<evidence type="ECO:0000256" key="14">
    <source>
        <dbReference type="ARBA" id="ARBA00023136"/>
    </source>
</evidence>
<comment type="subcellular location">
    <subcellularLocation>
        <location evidence="1">Membrane</location>
        <topology evidence="1">Single-pass membrane protein</topology>
    </subcellularLocation>
</comment>
<dbReference type="Pfam" id="PF07714">
    <property type="entry name" value="PK_Tyr_Ser-Thr"/>
    <property type="match status" value="1"/>
</dbReference>
<evidence type="ECO:0000256" key="7">
    <source>
        <dbReference type="ARBA" id="ARBA00022692"/>
    </source>
</evidence>
<evidence type="ECO:0000256" key="4">
    <source>
        <dbReference type="ARBA" id="ARBA00022553"/>
    </source>
</evidence>
<evidence type="ECO:0000256" key="2">
    <source>
        <dbReference type="ARBA" id="ARBA00012513"/>
    </source>
</evidence>
<dbReference type="InterPro" id="IPR011009">
    <property type="entry name" value="Kinase-like_dom_sf"/>
</dbReference>
<dbReference type="SMART" id="SM00220">
    <property type="entry name" value="S_TKc"/>
    <property type="match status" value="1"/>
</dbReference>
<protein>
    <recommendedName>
        <fullName evidence="2">non-specific serine/threonine protein kinase</fullName>
        <ecNumber evidence="2">2.7.11.1</ecNumber>
    </recommendedName>
</protein>
<feature type="transmembrane region" description="Helical" evidence="19">
    <location>
        <begin position="522"/>
        <end position="544"/>
    </location>
</feature>
<dbReference type="FunFam" id="3.30.200.20:FF:000394">
    <property type="entry name" value="Leucine-rich repeat receptor-like protein kinase"/>
    <property type="match status" value="1"/>
</dbReference>
<keyword evidence="9" id="KW-0677">Repeat</keyword>
<dbReference type="EMBL" id="PKPP01001113">
    <property type="protein sequence ID" value="PWA85497.1"/>
    <property type="molecule type" value="Genomic_DNA"/>
</dbReference>
<evidence type="ECO:0000256" key="12">
    <source>
        <dbReference type="ARBA" id="ARBA00022840"/>
    </source>
</evidence>
<keyword evidence="5" id="KW-0433">Leucine-rich repeat</keyword>
<dbReference type="STRING" id="35608.A0A2U1PII4"/>
<dbReference type="Gene3D" id="3.80.10.10">
    <property type="entry name" value="Ribonuclease Inhibitor"/>
    <property type="match status" value="1"/>
</dbReference>
<gene>
    <name evidence="22" type="ORF">CTI12_AA148250</name>
</gene>
<reference evidence="22 23" key="1">
    <citation type="journal article" date="2018" name="Mol. Plant">
        <title>The genome of Artemisia annua provides insight into the evolution of Asteraceae family and artemisinin biosynthesis.</title>
        <authorList>
            <person name="Shen Q."/>
            <person name="Zhang L."/>
            <person name="Liao Z."/>
            <person name="Wang S."/>
            <person name="Yan T."/>
            <person name="Shi P."/>
            <person name="Liu M."/>
            <person name="Fu X."/>
            <person name="Pan Q."/>
            <person name="Wang Y."/>
            <person name="Lv Z."/>
            <person name="Lu X."/>
            <person name="Zhang F."/>
            <person name="Jiang W."/>
            <person name="Ma Y."/>
            <person name="Chen M."/>
            <person name="Hao X."/>
            <person name="Li L."/>
            <person name="Tang Y."/>
            <person name="Lv G."/>
            <person name="Zhou Y."/>
            <person name="Sun X."/>
            <person name="Brodelius P.E."/>
            <person name="Rose J.K.C."/>
            <person name="Tang K."/>
        </authorList>
    </citation>
    <scope>NUCLEOTIDE SEQUENCE [LARGE SCALE GENOMIC DNA]</scope>
    <source>
        <strain evidence="23">cv. Huhao1</strain>
        <tissue evidence="22">Leaf</tissue>
    </source>
</reference>
<comment type="caution">
    <text evidence="22">The sequence shown here is derived from an EMBL/GenBank/DDBJ whole genome shotgun (WGS) entry which is preliminary data.</text>
</comment>
<dbReference type="Pfam" id="PF00560">
    <property type="entry name" value="LRR_1"/>
    <property type="match status" value="1"/>
</dbReference>
<keyword evidence="8 20" id="KW-0732">Signal</keyword>
<accession>A0A2U1PII4</accession>
<dbReference type="SUPFAM" id="SSF56112">
    <property type="entry name" value="Protein kinase-like (PK-like)"/>
    <property type="match status" value="1"/>
</dbReference>
<evidence type="ECO:0000313" key="22">
    <source>
        <dbReference type="EMBL" id="PWA85497.1"/>
    </source>
</evidence>
<dbReference type="PROSITE" id="PS00107">
    <property type="entry name" value="PROTEIN_KINASE_ATP"/>
    <property type="match status" value="1"/>
</dbReference>
<dbReference type="PANTHER" id="PTHR45631">
    <property type="entry name" value="OS07G0107800 PROTEIN-RELATED"/>
    <property type="match status" value="1"/>
</dbReference>
<dbReference type="InterPro" id="IPR000719">
    <property type="entry name" value="Prot_kinase_dom"/>
</dbReference>
<evidence type="ECO:0000256" key="9">
    <source>
        <dbReference type="ARBA" id="ARBA00022737"/>
    </source>
</evidence>
<dbReference type="OrthoDB" id="2017114at2759"/>
<evidence type="ECO:0000256" key="19">
    <source>
        <dbReference type="SAM" id="Phobius"/>
    </source>
</evidence>
<dbReference type="PROSITE" id="PS00108">
    <property type="entry name" value="PROTEIN_KINASE_ST"/>
    <property type="match status" value="1"/>
</dbReference>
<dbReference type="AlphaFoldDB" id="A0A2U1PII4"/>
<keyword evidence="3" id="KW-0723">Serine/threonine-protein kinase</keyword>
<comment type="catalytic activity">
    <reaction evidence="17">
        <text>L-seryl-[protein] + ATP = O-phospho-L-seryl-[protein] + ADP + H(+)</text>
        <dbReference type="Rhea" id="RHEA:17989"/>
        <dbReference type="Rhea" id="RHEA-COMP:9863"/>
        <dbReference type="Rhea" id="RHEA-COMP:11604"/>
        <dbReference type="ChEBI" id="CHEBI:15378"/>
        <dbReference type="ChEBI" id="CHEBI:29999"/>
        <dbReference type="ChEBI" id="CHEBI:30616"/>
        <dbReference type="ChEBI" id="CHEBI:83421"/>
        <dbReference type="ChEBI" id="CHEBI:456216"/>
        <dbReference type="EC" id="2.7.11.1"/>
    </reaction>
</comment>
<evidence type="ECO:0000256" key="6">
    <source>
        <dbReference type="ARBA" id="ARBA00022679"/>
    </source>
</evidence>
<evidence type="ECO:0000256" key="18">
    <source>
        <dbReference type="PROSITE-ProRule" id="PRU10141"/>
    </source>
</evidence>
<organism evidence="22 23">
    <name type="scientific">Artemisia annua</name>
    <name type="common">Sweet wormwood</name>
    <dbReference type="NCBI Taxonomy" id="35608"/>
    <lineage>
        <taxon>Eukaryota</taxon>
        <taxon>Viridiplantae</taxon>
        <taxon>Streptophyta</taxon>
        <taxon>Embryophyta</taxon>
        <taxon>Tracheophyta</taxon>
        <taxon>Spermatophyta</taxon>
        <taxon>Magnoliopsida</taxon>
        <taxon>eudicotyledons</taxon>
        <taxon>Gunneridae</taxon>
        <taxon>Pentapetalae</taxon>
        <taxon>asterids</taxon>
        <taxon>campanulids</taxon>
        <taxon>Asterales</taxon>
        <taxon>Asteraceae</taxon>
        <taxon>Asteroideae</taxon>
        <taxon>Anthemideae</taxon>
        <taxon>Artemisiinae</taxon>
        <taxon>Artemisia</taxon>
    </lineage>
</organism>
<dbReference type="PANTHER" id="PTHR45631:SF202">
    <property type="entry name" value="SENESCENCE-INDUCED RECEPTOR-LIKE SERINE_THREONINE-PROTEIN KINASE"/>
    <property type="match status" value="1"/>
</dbReference>
<feature type="chain" id="PRO_5015600150" description="non-specific serine/threonine protein kinase" evidence="20">
    <location>
        <begin position="35"/>
        <end position="872"/>
    </location>
</feature>
<keyword evidence="6" id="KW-0808">Transferase</keyword>
<dbReference type="SUPFAM" id="SSF52058">
    <property type="entry name" value="L domain-like"/>
    <property type="match status" value="1"/>
</dbReference>
<dbReference type="GO" id="GO:0004674">
    <property type="term" value="F:protein serine/threonine kinase activity"/>
    <property type="evidence" value="ECO:0007669"/>
    <property type="project" value="UniProtKB-KW"/>
</dbReference>
<dbReference type="InterPro" id="IPR024788">
    <property type="entry name" value="Malectin-like_Carb-bd_dom"/>
</dbReference>
<dbReference type="CDD" id="cd14066">
    <property type="entry name" value="STKc_IRAK"/>
    <property type="match status" value="1"/>
</dbReference>
<sequence>MLYETSNMPLAVEMKMFRHFILILLLHVARLVYAQNDQSGFITIDCGIDKGADYTGSATGLNYVSDDGFIESGENYKVTLSTNGLASYQTTLRSFPENERNCYTLRPQQGKNNRYLMRARFLHGNYDSLGQNRQFDLYLGTDYWATINITDPWSEHTREIIHLTSSDDISVCLINTGHGNPFISGLELRLLDIDMYEGHSVSLFLVNRQYFGNKTVRYEDDMYDRIWYPLSMDTNYNTVINSDLVSAGQSDDEKVPLTVVSNAAIAISSTYNRVYKWSGDTADNLIIYIHIAEVEILKSNQTREFNIFLNGVYLFGPISPKTSLTTLTNKTPYTGSSSNRLQFNQTQNSNRPPIYNAIEIYTGKELLQNQTEETDAFAIRNTKSAYGLKRNWQGDPCFPQEFLWNGLNCSYRNPKAARIISLNLSSSGLSGEIVTALANLTMIESLDLSYNNLTGAVPQFLASLDNLKLLNLTGNNFARPLPAELLAKSKKGSLFLSIEVIGDQDKGYCLNGSCKNKKHTKVVIPVIVAIVVVFVLLIAFAIVWKYKWRKTKDLAIKDDVFKQRNQQYTYSEVQNITNNFTTVIGKGGFGTVFHGSIEGNQVAVKILSESSAQGYKEFQSEVKLLMDVRHKNITLLVGYCNDSNRKGIIYEYMANGNLGQHLFDGYSDILSWDRRLQIGCDAAEGLAYMHHGCRPPIVHRDVKSSNILLNEGFQAKLADFGLSRAFTAEDATHVSTIVAGTYGYIDPDSTNRLTVKSDVYSFGVVLLELITSRRAISKNINIIDWVKSTVAEGHVEHIIDPKLQGNFNRDTAWKLVELAIACVSYASIKRPTMNDVVLELKNCLQAEQTHHCIPDNESLPLNLESMSDPMPR</sequence>
<dbReference type="InterPro" id="IPR001611">
    <property type="entry name" value="Leu-rich_rpt"/>
</dbReference>
<evidence type="ECO:0000256" key="11">
    <source>
        <dbReference type="ARBA" id="ARBA00022777"/>
    </source>
</evidence>
<dbReference type="InterPro" id="IPR032675">
    <property type="entry name" value="LRR_dom_sf"/>
</dbReference>
<dbReference type="Proteomes" id="UP000245207">
    <property type="component" value="Unassembled WGS sequence"/>
</dbReference>
<dbReference type="PROSITE" id="PS50011">
    <property type="entry name" value="PROTEIN_KINASE_DOM"/>
    <property type="match status" value="1"/>
</dbReference>
<keyword evidence="7 19" id="KW-0812">Transmembrane</keyword>
<feature type="signal peptide" evidence="20">
    <location>
        <begin position="1"/>
        <end position="34"/>
    </location>
</feature>
<keyword evidence="13 19" id="KW-1133">Transmembrane helix</keyword>
<dbReference type="Gene3D" id="1.10.510.10">
    <property type="entry name" value="Transferase(Phosphotransferase) domain 1"/>
    <property type="match status" value="1"/>
</dbReference>
<comment type="catalytic activity">
    <reaction evidence="16">
        <text>L-threonyl-[protein] + ATP = O-phospho-L-threonyl-[protein] + ADP + H(+)</text>
        <dbReference type="Rhea" id="RHEA:46608"/>
        <dbReference type="Rhea" id="RHEA-COMP:11060"/>
        <dbReference type="Rhea" id="RHEA-COMP:11605"/>
        <dbReference type="ChEBI" id="CHEBI:15378"/>
        <dbReference type="ChEBI" id="CHEBI:30013"/>
        <dbReference type="ChEBI" id="CHEBI:30616"/>
        <dbReference type="ChEBI" id="CHEBI:61977"/>
        <dbReference type="ChEBI" id="CHEBI:456216"/>
        <dbReference type="EC" id="2.7.11.1"/>
    </reaction>
</comment>
<keyword evidence="10 18" id="KW-0547">Nucleotide-binding</keyword>
<evidence type="ECO:0000256" key="3">
    <source>
        <dbReference type="ARBA" id="ARBA00022527"/>
    </source>
</evidence>
<evidence type="ECO:0000256" key="10">
    <source>
        <dbReference type="ARBA" id="ARBA00022741"/>
    </source>
</evidence>
<name>A0A2U1PII4_ARTAN</name>
<keyword evidence="15" id="KW-0675">Receptor</keyword>
<dbReference type="Pfam" id="PF12819">
    <property type="entry name" value="Malectin_like"/>
    <property type="match status" value="1"/>
</dbReference>
<evidence type="ECO:0000256" key="20">
    <source>
        <dbReference type="SAM" id="SignalP"/>
    </source>
</evidence>
<feature type="domain" description="Protein kinase" evidence="21">
    <location>
        <begin position="578"/>
        <end position="853"/>
    </location>
</feature>
<dbReference type="EC" id="2.7.11.1" evidence="2"/>
<dbReference type="InterPro" id="IPR008271">
    <property type="entry name" value="Ser/Thr_kinase_AS"/>
</dbReference>
<evidence type="ECO:0000256" key="17">
    <source>
        <dbReference type="ARBA" id="ARBA00048679"/>
    </source>
</evidence>
<dbReference type="FunFam" id="3.80.10.10:FF:000129">
    <property type="entry name" value="Leucine-rich repeat receptor-like kinase"/>
    <property type="match status" value="1"/>
</dbReference>
<evidence type="ECO:0000256" key="13">
    <source>
        <dbReference type="ARBA" id="ARBA00022989"/>
    </source>
</evidence>
<dbReference type="GO" id="GO:0016020">
    <property type="term" value="C:membrane"/>
    <property type="evidence" value="ECO:0007669"/>
    <property type="project" value="UniProtKB-SubCell"/>
</dbReference>
<dbReference type="Gene3D" id="3.30.200.20">
    <property type="entry name" value="Phosphorylase Kinase, domain 1"/>
    <property type="match status" value="1"/>
</dbReference>
<dbReference type="GO" id="GO:0005524">
    <property type="term" value="F:ATP binding"/>
    <property type="evidence" value="ECO:0007669"/>
    <property type="project" value="UniProtKB-UniRule"/>
</dbReference>
<evidence type="ECO:0000256" key="1">
    <source>
        <dbReference type="ARBA" id="ARBA00004167"/>
    </source>
</evidence>
<proteinExistence type="predicted"/>
<keyword evidence="12 18" id="KW-0067">ATP-binding</keyword>
<keyword evidence="14 19" id="KW-0472">Membrane</keyword>
<evidence type="ECO:0000256" key="16">
    <source>
        <dbReference type="ARBA" id="ARBA00047899"/>
    </source>
</evidence>
<evidence type="ECO:0000256" key="5">
    <source>
        <dbReference type="ARBA" id="ARBA00022614"/>
    </source>
</evidence>